<accession>A0A0F9N9J6</accession>
<organism evidence="2">
    <name type="scientific">marine sediment metagenome</name>
    <dbReference type="NCBI Taxonomy" id="412755"/>
    <lineage>
        <taxon>unclassified sequences</taxon>
        <taxon>metagenomes</taxon>
        <taxon>ecological metagenomes</taxon>
    </lineage>
</organism>
<proteinExistence type="predicted"/>
<sequence>MDEYDTLDSGDREQWESGMKRDVTEGKTLWHLVSSGPMLKRWAELMTRGAVKYGEDNWLHADSEEEYDRFRSSAYRHFMQWYYGLNPEEDHAAGVIFNLDGAEYVRERLNNE</sequence>
<dbReference type="Pfam" id="PF18909">
    <property type="entry name" value="dGTP_diPhyd_N"/>
    <property type="match status" value="1"/>
</dbReference>
<name>A0A0F9N9J6_9ZZZZ</name>
<evidence type="ECO:0000313" key="2">
    <source>
        <dbReference type="EMBL" id="KKM85425.1"/>
    </source>
</evidence>
<feature type="domain" description="dATP/dGTP diphosphohydrolase N-terminal" evidence="1">
    <location>
        <begin position="20"/>
        <end position="96"/>
    </location>
</feature>
<dbReference type="AlphaFoldDB" id="A0A0F9N9J6"/>
<dbReference type="InterPro" id="IPR044038">
    <property type="entry name" value="dATP/dGTP_diPOhydrolase_N"/>
</dbReference>
<dbReference type="EMBL" id="LAZR01007412">
    <property type="protein sequence ID" value="KKM85425.1"/>
    <property type="molecule type" value="Genomic_DNA"/>
</dbReference>
<comment type="caution">
    <text evidence="2">The sequence shown here is derived from an EMBL/GenBank/DDBJ whole genome shotgun (WGS) entry which is preliminary data.</text>
</comment>
<protein>
    <recommendedName>
        <fullName evidence="1">dATP/dGTP diphosphohydrolase N-terminal domain-containing protein</fullName>
    </recommendedName>
</protein>
<evidence type="ECO:0000259" key="1">
    <source>
        <dbReference type="Pfam" id="PF18909"/>
    </source>
</evidence>
<reference evidence="2" key="1">
    <citation type="journal article" date="2015" name="Nature">
        <title>Complex archaea that bridge the gap between prokaryotes and eukaryotes.</title>
        <authorList>
            <person name="Spang A."/>
            <person name="Saw J.H."/>
            <person name="Jorgensen S.L."/>
            <person name="Zaremba-Niedzwiedzka K."/>
            <person name="Martijn J."/>
            <person name="Lind A.E."/>
            <person name="van Eijk R."/>
            <person name="Schleper C."/>
            <person name="Guy L."/>
            <person name="Ettema T.J."/>
        </authorList>
    </citation>
    <scope>NUCLEOTIDE SEQUENCE</scope>
</reference>
<gene>
    <name evidence="2" type="ORF">LCGC14_1289080</name>
</gene>